<accession>A0AAD4SRC3</accession>
<dbReference type="Proteomes" id="UP001202328">
    <property type="component" value="Unassembled WGS sequence"/>
</dbReference>
<gene>
    <name evidence="3" type="ORF">MKW98_027281</name>
</gene>
<dbReference type="CDD" id="cd03784">
    <property type="entry name" value="GT1_Gtf-like"/>
    <property type="match status" value="1"/>
</dbReference>
<sequence>MGCSSIIKRQHVVAMPFPGRGHINPMMNFCKLLTTKFLDIDDLRITFVVTEEWLGLLESSSTESTLPAQIQLRSIPNVIPSELVRGLDHGGFLEAVYTKMKDPFEQFLDQLQQNDDSGVAVTAIITDTLLPWAVFAGNRRNIPVVSLWPMSASMFSIFYHIDLLAQNGHYPIDFSSGLMDELIDYIPGVSPIRLADLPPPLDHSRQQTLSGVLAGVSAVRKAKCLLITSHHELEPQVTNTLMEVLPIPVYPVGPSIPFSVIVENDPNTTKMHKHINMEEHKYLKWLDCQPENSVLFVSFGSFLSTSSEQMEEIQAGLRESGARYLLVSRCGQGHTNYSVDDGDVDNTQGFVVSWCDQLRILCHSSVGGFWTHCGWNSTLEGVYAGVPMLTFPVGLDQPTNSKLIVDDWKNGMKVLKEVGANKLVKRDEITMTVKKFMNSSGNDEESIKMRTRSTELKESCRNALAKGGSSDINLNEFIKTILRVA</sequence>
<organism evidence="3 4">
    <name type="scientific">Papaver atlanticum</name>
    <dbReference type="NCBI Taxonomy" id="357466"/>
    <lineage>
        <taxon>Eukaryota</taxon>
        <taxon>Viridiplantae</taxon>
        <taxon>Streptophyta</taxon>
        <taxon>Embryophyta</taxon>
        <taxon>Tracheophyta</taxon>
        <taxon>Spermatophyta</taxon>
        <taxon>Magnoliopsida</taxon>
        <taxon>Ranunculales</taxon>
        <taxon>Papaveraceae</taxon>
        <taxon>Papaveroideae</taxon>
        <taxon>Papaver</taxon>
    </lineage>
</organism>
<evidence type="ECO:0000256" key="2">
    <source>
        <dbReference type="ARBA" id="ARBA00022679"/>
    </source>
</evidence>
<reference evidence="3" key="1">
    <citation type="submission" date="2022-04" db="EMBL/GenBank/DDBJ databases">
        <title>A functionally conserved STORR gene fusion in Papaver species that diverged 16.8 million years ago.</title>
        <authorList>
            <person name="Catania T."/>
        </authorList>
    </citation>
    <scope>NUCLEOTIDE SEQUENCE</scope>
    <source>
        <strain evidence="3">S-188037</strain>
    </source>
</reference>
<dbReference type="InterPro" id="IPR002213">
    <property type="entry name" value="UDP_glucos_trans"/>
</dbReference>
<keyword evidence="2" id="KW-0808">Transferase</keyword>
<dbReference type="PANTHER" id="PTHR11926:SF774">
    <property type="entry name" value="UDP-GLYCOSYLTRANSFERASE 85A1-RELATED"/>
    <property type="match status" value="1"/>
</dbReference>
<dbReference type="AlphaFoldDB" id="A0AAD4SRC3"/>
<comment type="caution">
    <text evidence="3">The sequence shown here is derived from an EMBL/GenBank/DDBJ whole genome shotgun (WGS) entry which is preliminary data.</text>
</comment>
<evidence type="ECO:0000313" key="4">
    <source>
        <dbReference type="Proteomes" id="UP001202328"/>
    </source>
</evidence>
<keyword evidence="4" id="KW-1185">Reference proteome</keyword>
<evidence type="ECO:0000313" key="3">
    <source>
        <dbReference type="EMBL" id="KAI3917362.1"/>
    </source>
</evidence>
<dbReference type="PANTHER" id="PTHR11926">
    <property type="entry name" value="GLUCOSYL/GLUCURONOSYL TRANSFERASES"/>
    <property type="match status" value="1"/>
</dbReference>
<dbReference type="Pfam" id="PF00201">
    <property type="entry name" value="UDPGT"/>
    <property type="match status" value="1"/>
</dbReference>
<dbReference type="FunFam" id="3.40.50.2000:FF:000138">
    <property type="entry name" value="Glycosyltransferase"/>
    <property type="match status" value="1"/>
</dbReference>
<dbReference type="SUPFAM" id="SSF53756">
    <property type="entry name" value="UDP-Glycosyltransferase/glycogen phosphorylase"/>
    <property type="match status" value="1"/>
</dbReference>
<dbReference type="Gene3D" id="3.40.50.2000">
    <property type="entry name" value="Glycogen Phosphorylase B"/>
    <property type="match status" value="2"/>
</dbReference>
<dbReference type="GO" id="GO:0080044">
    <property type="term" value="F:quercetin 7-O-glucosyltransferase activity"/>
    <property type="evidence" value="ECO:0007669"/>
    <property type="project" value="TreeGrafter"/>
</dbReference>
<evidence type="ECO:0000256" key="1">
    <source>
        <dbReference type="ARBA" id="ARBA00009995"/>
    </source>
</evidence>
<protein>
    <submittedName>
        <fullName evidence="3">Uncharacterized protein</fullName>
    </submittedName>
</protein>
<proteinExistence type="inferred from homology"/>
<name>A0AAD4SRC3_9MAGN</name>
<comment type="similarity">
    <text evidence="1">Belongs to the UDP-glycosyltransferase family.</text>
</comment>
<dbReference type="EMBL" id="JAJJMB010008995">
    <property type="protein sequence ID" value="KAI3917362.1"/>
    <property type="molecule type" value="Genomic_DNA"/>
</dbReference>
<dbReference type="GO" id="GO:0080043">
    <property type="term" value="F:quercetin 3-O-glucosyltransferase activity"/>
    <property type="evidence" value="ECO:0007669"/>
    <property type="project" value="TreeGrafter"/>
</dbReference>